<feature type="domain" description="Ubiquitin-like protease family profile" evidence="4">
    <location>
        <begin position="1"/>
        <end position="145"/>
    </location>
</feature>
<dbReference type="PROSITE" id="PS50600">
    <property type="entry name" value="ULP_PROTEASE"/>
    <property type="match status" value="1"/>
</dbReference>
<proteinExistence type="inferred from homology"/>
<comment type="caution">
    <text evidence="5">The sequence shown here is derived from an EMBL/GenBank/DDBJ whole genome shotgun (WGS) entry which is preliminary data.</text>
</comment>
<dbReference type="GO" id="GO:0006508">
    <property type="term" value="P:proteolysis"/>
    <property type="evidence" value="ECO:0007669"/>
    <property type="project" value="UniProtKB-KW"/>
</dbReference>
<dbReference type="GO" id="GO:0008234">
    <property type="term" value="F:cysteine-type peptidase activity"/>
    <property type="evidence" value="ECO:0007669"/>
    <property type="project" value="InterPro"/>
</dbReference>
<dbReference type="Proteomes" id="UP000198287">
    <property type="component" value="Unassembled WGS sequence"/>
</dbReference>
<keyword evidence="2 5" id="KW-0645">Protease</keyword>
<comment type="similarity">
    <text evidence="1">Belongs to the peptidase C48 family.</text>
</comment>
<name>A0A226DQT3_FOLCA</name>
<dbReference type="InterPro" id="IPR038765">
    <property type="entry name" value="Papain-like_cys_pep_sf"/>
</dbReference>
<evidence type="ECO:0000256" key="2">
    <source>
        <dbReference type="ARBA" id="ARBA00022670"/>
    </source>
</evidence>
<evidence type="ECO:0000313" key="5">
    <source>
        <dbReference type="EMBL" id="OXA47885.1"/>
    </source>
</evidence>
<dbReference type="Pfam" id="PF02902">
    <property type="entry name" value="Peptidase_C48"/>
    <property type="match status" value="1"/>
</dbReference>
<accession>A0A226DQT3</accession>
<gene>
    <name evidence="5" type="ORF">Fcan01_16935</name>
</gene>
<evidence type="ECO:0000256" key="1">
    <source>
        <dbReference type="ARBA" id="ARBA00005234"/>
    </source>
</evidence>
<dbReference type="InterPro" id="IPR003653">
    <property type="entry name" value="Peptidase_C48_C"/>
</dbReference>
<reference evidence="5 6" key="1">
    <citation type="submission" date="2015-12" db="EMBL/GenBank/DDBJ databases">
        <title>The genome of Folsomia candida.</title>
        <authorList>
            <person name="Faddeeva A."/>
            <person name="Derks M.F."/>
            <person name="Anvar Y."/>
            <person name="Smit S."/>
            <person name="Van Straalen N."/>
            <person name="Roelofs D."/>
        </authorList>
    </citation>
    <scope>NUCLEOTIDE SEQUENCE [LARGE SCALE GENOMIC DNA]</scope>
    <source>
        <strain evidence="5 6">VU population</strain>
        <tissue evidence="5">Whole body</tissue>
    </source>
</reference>
<evidence type="ECO:0000256" key="3">
    <source>
        <dbReference type="ARBA" id="ARBA00022801"/>
    </source>
</evidence>
<sequence length="343" mass="39847">MDDAEGEQKKIFVSHSGTMYHHPELFFGGRSVEAAGWQSTMATLEDLSSVHTHIMHPLRHGDHWLLTTVEIKTRTLQLYDLLDHDNNYLKNITDNLTHFFDEVFTQKRVGEPQTKKHWTVEFPGCPKQRDSSSCGIYIIKYALQYYQAFPHIKQIEINQNETEDQLRMDIAQEMINSEEGKPFLAKFGEDAELFIKNLKLQDPNIIKSLQSKLIEALSEESIMKAYHEIKLDVLQIYVPKPETFSGEYKCPRQKIWVEQKPNFCANLQQMVVSYPFSAKSFQIISTQLSSDLRKAENLETLAFNDILQVSNVLVPEAFERIYSKIMQMPLEHAQRELENNFPT</sequence>
<dbReference type="EMBL" id="LNIX01000012">
    <property type="protein sequence ID" value="OXA47885.1"/>
    <property type="molecule type" value="Genomic_DNA"/>
</dbReference>
<dbReference type="SUPFAM" id="SSF54001">
    <property type="entry name" value="Cysteine proteinases"/>
    <property type="match status" value="1"/>
</dbReference>
<dbReference type="Gene3D" id="3.40.395.10">
    <property type="entry name" value="Adenoviral Proteinase, Chain A"/>
    <property type="match status" value="1"/>
</dbReference>
<evidence type="ECO:0000259" key="4">
    <source>
        <dbReference type="PROSITE" id="PS50600"/>
    </source>
</evidence>
<evidence type="ECO:0000313" key="6">
    <source>
        <dbReference type="Proteomes" id="UP000198287"/>
    </source>
</evidence>
<dbReference type="AlphaFoldDB" id="A0A226DQT3"/>
<organism evidence="5 6">
    <name type="scientific">Folsomia candida</name>
    <name type="common">Springtail</name>
    <dbReference type="NCBI Taxonomy" id="158441"/>
    <lineage>
        <taxon>Eukaryota</taxon>
        <taxon>Metazoa</taxon>
        <taxon>Ecdysozoa</taxon>
        <taxon>Arthropoda</taxon>
        <taxon>Hexapoda</taxon>
        <taxon>Collembola</taxon>
        <taxon>Entomobryomorpha</taxon>
        <taxon>Isotomoidea</taxon>
        <taxon>Isotomidae</taxon>
        <taxon>Proisotominae</taxon>
        <taxon>Folsomia</taxon>
    </lineage>
</organism>
<protein>
    <submittedName>
        <fullName evidence="5">Sentrin-specific protease 5</fullName>
    </submittedName>
</protein>
<keyword evidence="6" id="KW-1185">Reference proteome</keyword>
<keyword evidence="3" id="KW-0378">Hydrolase</keyword>